<evidence type="ECO:0000256" key="5">
    <source>
        <dbReference type="SAM" id="Phobius"/>
    </source>
</evidence>
<dbReference type="Proteomes" id="UP001234178">
    <property type="component" value="Unassembled WGS sequence"/>
</dbReference>
<dbReference type="SUPFAM" id="SSF48652">
    <property type="entry name" value="Tetraspanin"/>
    <property type="match status" value="2"/>
</dbReference>
<proteinExistence type="predicted"/>
<keyword evidence="7" id="KW-1185">Reference proteome</keyword>
<dbReference type="EMBL" id="JAOYFB010000005">
    <property type="protein sequence ID" value="KAK4016609.1"/>
    <property type="molecule type" value="Genomic_DNA"/>
</dbReference>
<accession>A0ABQ9ZUL4</accession>
<dbReference type="PANTHER" id="PTHR19282">
    <property type="entry name" value="TETRASPANIN"/>
    <property type="match status" value="1"/>
</dbReference>
<sequence length="349" mass="37883">MAKGAQDYATGTLAAGTLMTVIRFLGCRGALRKNQCLLGTNFVFLMIILVAEIAGGVWANMNRADLNKLVQESVRHTVRRDYGKDDVTTKIFDMIQRTLKCCGAESYASWANSAYNGVDEKSQMEIGISALSPTYSVPKSCCADPDSDACETTRKLGSLGFAASALGIVYTDGCAPKLEALLQQYFTYVFATGIGIGIIEHEPNNEHMNRADLNKLVQERMRHAVRRDYGKDDVTTKTFDMIQRTLKCCGAESYASWANSAYNGVDEKSQMEIGISALSPTYSVPKSCCADPDTDLCETTRKLGSLGFAASALGIVYTDGCAPKLEALLQQYFTYVFATGTGIGFGTEQ</sequence>
<comment type="subcellular location">
    <subcellularLocation>
        <location evidence="1">Membrane</location>
        <topology evidence="1">Multi-pass membrane protein</topology>
    </subcellularLocation>
</comment>
<protein>
    <recommendedName>
        <fullName evidence="8">Tetraspanin</fullName>
    </recommendedName>
</protein>
<dbReference type="Pfam" id="PF00335">
    <property type="entry name" value="Tetraspanin"/>
    <property type="match status" value="2"/>
</dbReference>
<comment type="caution">
    <text evidence="6">The sequence shown here is derived from an EMBL/GenBank/DDBJ whole genome shotgun (WGS) entry which is preliminary data.</text>
</comment>
<evidence type="ECO:0000256" key="4">
    <source>
        <dbReference type="ARBA" id="ARBA00023136"/>
    </source>
</evidence>
<evidence type="ECO:0008006" key="8">
    <source>
        <dbReference type="Google" id="ProtNLM"/>
    </source>
</evidence>
<evidence type="ECO:0000313" key="7">
    <source>
        <dbReference type="Proteomes" id="UP001234178"/>
    </source>
</evidence>
<reference evidence="6 7" key="1">
    <citation type="journal article" date="2023" name="Nucleic Acids Res.">
        <title>The hologenome of Daphnia magna reveals possible DNA methylation and microbiome-mediated evolution of the host genome.</title>
        <authorList>
            <person name="Chaturvedi A."/>
            <person name="Li X."/>
            <person name="Dhandapani V."/>
            <person name="Marshall H."/>
            <person name="Kissane S."/>
            <person name="Cuenca-Cambronero M."/>
            <person name="Asole G."/>
            <person name="Calvet F."/>
            <person name="Ruiz-Romero M."/>
            <person name="Marangio P."/>
            <person name="Guigo R."/>
            <person name="Rago D."/>
            <person name="Mirbahai L."/>
            <person name="Eastwood N."/>
            <person name="Colbourne J.K."/>
            <person name="Zhou J."/>
            <person name="Mallon E."/>
            <person name="Orsini L."/>
        </authorList>
    </citation>
    <scope>NUCLEOTIDE SEQUENCE [LARGE SCALE GENOMIC DNA]</scope>
    <source>
        <strain evidence="6">LRV0_1</strain>
    </source>
</reference>
<evidence type="ECO:0000256" key="3">
    <source>
        <dbReference type="ARBA" id="ARBA00022989"/>
    </source>
</evidence>
<gene>
    <name evidence="6" type="ORF">OUZ56_031568</name>
</gene>
<keyword evidence="4 5" id="KW-0472">Membrane</keyword>
<dbReference type="PRINTS" id="PR00259">
    <property type="entry name" value="TMFOUR"/>
</dbReference>
<dbReference type="InterPro" id="IPR008952">
    <property type="entry name" value="Tetraspanin_EC2_sf"/>
</dbReference>
<dbReference type="InterPro" id="IPR018499">
    <property type="entry name" value="Tetraspanin/Peripherin"/>
</dbReference>
<dbReference type="CDD" id="cd03127">
    <property type="entry name" value="tetraspanin_LEL"/>
    <property type="match status" value="1"/>
</dbReference>
<organism evidence="6 7">
    <name type="scientific">Daphnia magna</name>
    <dbReference type="NCBI Taxonomy" id="35525"/>
    <lineage>
        <taxon>Eukaryota</taxon>
        <taxon>Metazoa</taxon>
        <taxon>Ecdysozoa</taxon>
        <taxon>Arthropoda</taxon>
        <taxon>Crustacea</taxon>
        <taxon>Branchiopoda</taxon>
        <taxon>Diplostraca</taxon>
        <taxon>Cladocera</taxon>
        <taxon>Anomopoda</taxon>
        <taxon>Daphniidae</taxon>
        <taxon>Daphnia</taxon>
    </lineage>
</organism>
<evidence type="ECO:0000256" key="1">
    <source>
        <dbReference type="ARBA" id="ARBA00004141"/>
    </source>
</evidence>
<evidence type="ECO:0000313" key="6">
    <source>
        <dbReference type="EMBL" id="KAK4016609.1"/>
    </source>
</evidence>
<keyword evidence="3 5" id="KW-1133">Transmembrane helix</keyword>
<name>A0ABQ9ZUL4_9CRUS</name>
<dbReference type="PANTHER" id="PTHR19282:SF551">
    <property type="entry name" value="RE08073P-RELATED"/>
    <property type="match status" value="1"/>
</dbReference>
<keyword evidence="2 5" id="KW-0812">Transmembrane</keyword>
<dbReference type="Gene3D" id="1.10.1450.10">
    <property type="entry name" value="Tetraspanin"/>
    <property type="match status" value="2"/>
</dbReference>
<feature type="transmembrane region" description="Helical" evidence="5">
    <location>
        <begin position="37"/>
        <end position="59"/>
    </location>
</feature>
<evidence type="ECO:0000256" key="2">
    <source>
        <dbReference type="ARBA" id="ARBA00022692"/>
    </source>
</evidence>